<keyword evidence="1" id="KW-0969">Cilium</keyword>
<dbReference type="STRING" id="321763.SAMN04488692_102136"/>
<dbReference type="PANTHER" id="PTHR30531:SF12">
    <property type="entry name" value="FLAGELLAR BIOSYNTHETIC PROTEIN FLHB"/>
    <property type="match status" value="1"/>
</dbReference>
<gene>
    <name evidence="1" type="ORF">SAMN04488692_102136</name>
</gene>
<keyword evidence="1" id="KW-0282">Flagellum</keyword>
<dbReference type="InterPro" id="IPR006135">
    <property type="entry name" value="T3SS_substrate_exporter"/>
</dbReference>
<evidence type="ECO:0000313" key="1">
    <source>
        <dbReference type="EMBL" id="SDL21179.1"/>
    </source>
</evidence>
<reference evidence="1 2" key="1">
    <citation type="submission" date="2016-10" db="EMBL/GenBank/DDBJ databases">
        <authorList>
            <person name="de Groot N.N."/>
        </authorList>
    </citation>
    <scope>NUCLEOTIDE SEQUENCE [LARGE SCALE GENOMIC DNA]</scope>
    <source>
        <strain evidence="1 2">SLAS-1</strain>
    </source>
</reference>
<keyword evidence="2" id="KW-1185">Reference proteome</keyword>
<evidence type="ECO:0000313" key="2">
    <source>
        <dbReference type="Proteomes" id="UP000199476"/>
    </source>
</evidence>
<dbReference type="AlphaFoldDB" id="A0A1G9I7G9"/>
<dbReference type="SUPFAM" id="SSF160544">
    <property type="entry name" value="EscU C-terminal domain-like"/>
    <property type="match status" value="1"/>
</dbReference>
<protein>
    <submittedName>
        <fullName evidence="1">Flagellar biosynthesis protein</fullName>
    </submittedName>
</protein>
<dbReference type="GO" id="GO:0005886">
    <property type="term" value="C:plasma membrane"/>
    <property type="evidence" value="ECO:0007669"/>
    <property type="project" value="TreeGrafter"/>
</dbReference>
<dbReference type="Gene3D" id="3.40.1690.10">
    <property type="entry name" value="secretion proteins EscU"/>
    <property type="match status" value="1"/>
</dbReference>
<name>A0A1G9I7G9_9FIRM</name>
<organism evidence="1 2">
    <name type="scientific">Halarsenatibacter silvermanii</name>
    <dbReference type="NCBI Taxonomy" id="321763"/>
    <lineage>
        <taxon>Bacteria</taxon>
        <taxon>Bacillati</taxon>
        <taxon>Bacillota</taxon>
        <taxon>Clostridia</taxon>
        <taxon>Halanaerobiales</taxon>
        <taxon>Halarsenatibacteraceae</taxon>
        <taxon>Halarsenatibacter</taxon>
    </lineage>
</organism>
<dbReference type="OrthoDB" id="9810419at2"/>
<dbReference type="GO" id="GO:0009306">
    <property type="term" value="P:protein secretion"/>
    <property type="evidence" value="ECO:0007669"/>
    <property type="project" value="InterPro"/>
</dbReference>
<dbReference type="Pfam" id="PF01312">
    <property type="entry name" value="Bac_export_2"/>
    <property type="match status" value="1"/>
</dbReference>
<dbReference type="RefSeq" id="WP_089758023.1">
    <property type="nucleotide sequence ID" value="NZ_FNGO01000002.1"/>
</dbReference>
<dbReference type="EMBL" id="FNGO01000002">
    <property type="protein sequence ID" value="SDL21179.1"/>
    <property type="molecule type" value="Genomic_DNA"/>
</dbReference>
<dbReference type="PANTHER" id="PTHR30531">
    <property type="entry name" value="FLAGELLAR BIOSYNTHETIC PROTEIN FLHB"/>
    <property type="match status" value="1"/>
</dbReference>
<proteinExistence type="predicted"/>
<keyword evidence="1" id="KW-0966">Cell projection</keyword>
<accession>A0A1G9I7G9</accession>
<sequence>METDRDDKQNRNSEEKMGRKLAAALGYDIEKDAAPRVLARGRGEIAEKIMEKAREENIPIHEDRDIVKVLVNMELGEEIPPELYRVTAEILSFIYSLEEDNS</sequence>
<dbReference type="Proteomes" id="UP000199476">
    <property type="component" value="Unassembled WGS sequence"/>
</dbReference>
<dbReference type="InterPro" id="IPR029025">
    <property type="entry name" value="T3SS_substrate_exporter_C"/>
</dbReference>